<feature type="transmembrane region" description="Helical" evidence="2">
    <location>
        <begin position="157"/>
        <end position="179"/>
    </location>
</feature>
<comment type="caution">
    <text evidence="3">The sequence shown here is derived from an EMBL/GenBank/DDBJ whole genome shotgun (WGS) entry which is preliminary data.</text>
</comment>
<evidence type="ECO:0000313" key="3">
    <source>
        <dbReference type="EMBL" id="PQO29964.1"/>
    </source>
</evidence>
<evidence type="ECO:0008006" key="5">
    <source>
        <dbReference type="Google" id="ProtNLM"/>
    </source>
</evidence>
<feature type="region of interest" description="Disordered" evidence="1">
    <location>
        <begin position="203"/>
        <end position="303"/>
    </location>
</feature>
<dbReference type="OrthoDB" id="208996at2"/>
<accession>A0A2S8FDG4</accession>
<name>A0A2S8FDG4_9BACT</name>
<dbReference type="InterPro" id="IPR005906">
    <property type="entry name" value="LysW"/>
</dbReference>
<dbReference type="Gene3D" id="2.20.28.160">
    <property type="match status" value="1"/>
</dbReference>
<gene>
    <name evidence="3" type="ORF">C5Y98_22140</name>
</gene>
<organism evidence="3 4">
    <name type="scientific">Blastopirellula marina</name>
    <dbReference type="NCBI Taxonomy" id="124"/>
    <lineage>
        <taxon>Bacteria</taxon>
        <taxon>Pseudomonadati</taxon>
        <taxon>Planctomycetota</taxon>
        <taxon>Planctomycetia</taxon>
        <taxon>Pirellulales</taxon>
        <taxon>Pirellulaceae</taxon>
        <taxon>Blastopirellula</taxon>
    </lineage>
</organism>
<evidence type="ECO:0000256" key="2">
    <source>
        <dbReference type="SAM" id="Phobius"/>
    </source>
</evidence>
<keyword evidence="2" id="KW-0812">Transmembrane</keyword>
<feature type="compositionally biased region" description="Pro residues" evidence="1">
    <location>
        <begin position="59"/>
        <end position="70"/>
    </location>
</feature>
<keyword evidence="2" id="KW-1133">Transmembrane helix</keyword>
<protein>
    <recommendedName>
        <fullName evidence="5">Zinc finger/thioredoxin putative domain-containing protein</fullName>
    </recommendedName>
</protein>
<dbReference type="Proteomes" id="UP000239388">
    <property type="component" value="Unassembled WGS sequence"/>
</dbReference>
<feature type="region of interest" description="Disordered" evidence="1">
    <location>
        <begin position="40"/>
        <end position="92"/>
    </location>
</feature>
<sequence length="720" mass="76629">MTLFRVHCPTCHARLKVTSRSLIGQIVNCPKCGSMIEIAEPGGSAPPPEQPKPKAAVPPVAPLPETPAPAAPASGMPPAEPQPTTADVSNSDEMFDNIDDMLDSVSAATPATVQPVAAEPSDVDAQAPSPAAASSTSPPLDGGRFSSDANVGKWRNVALIGGTSVMALATFAVIGYAVLSESNTPPVPAEDPTTQQVALAEDPATNTPEEQTPKVEEPNPEEVAAEPPEEKAAIPDSPAAPEETPENQPTEEQPGEMTEASSDAPKIDDNPFLFGGPDDQPAEKPAQDQPETESGKPEVAATPKSILELKDDPLYEVFGPAFPVFDPDAIESSAATNPGVIAATNVPVAASPPTPELVPPIQAVDVAARLRDPIVEISLKDMPLNEFTSFVTQMSTAPITLDPVALAYADISATKPISIQKSRTSVEGILRGAVHPFGLDIVATEHSARLQITPALDGHQVATKLGVADMASDAKEVADLAYLLTHLVEPLSWNYSGGKGLYRVDPDAIMITQNEVAQFKALVFLEKMRVARGLSPASQHYSADLFTAKLRANQLAPALQKSVNLQIVVPTPMYKVIDQMEKKTGLNILCDWDSLALNKLGPATPVTLSASGQNVGEMLHHFCKSWKLEALPINTHTVQLVSEASVPVMPWLEFYDLTEMNLGKSQATAMINAAERELSDLRKTGYGEVLYDPVSKHLLALLSKEDHQRLQFFLQRKMAP</sequence>
<keyword evidence="2" id="KW-0472">Membrane</keyword>
<reference evidence="3 4" key="1">
    <citation type="submission" date="2018-02" db="EMBL/GenBank/DDBJ databases">
        <title>Comparative genomes isolates from brazilian mangrove.</title>
        <authorList>
            <person name="Araujo J.E."/>
            <person name="Taketani R.G."/>
            <person name="Silva M.C.P."/>
            <person name="Loureco M.V."/>
            <person name="Andreote F.D."/>
        </authorList>
    </citation>
    <scope>NUCLEOTIDE SEQUENCE [LARGE SCALE GENOMIC DNA]</scope>
    <source>
        <strain evidence="3 4">NAP PRIS-MGV</strain>
    </source>
</reference>
<dbReference type="AlphaFoldDB" id="A0A2S8FDG4"/>
<evidence type="ECO:0000256" key="1">
    <source>
        <dbReference type="SAM" id="MobiDB-lite"/>
    </source>
</evidence>
<evidence type="ECO:0000313" key="4">
    <source>
        <dbReference type="Proteomes" id="UP000239388"/>
    </source>
</evidence>
<feature type="compositionally biased region" description="Polar residues" evidence="1">
    <location>
        <begin position="82"/>
        <end position="92"/>
    </location>
</feature>
<dbReference type="RefSeq" id="WP_105357515.1">
    <property type="nucleotide sequence ID" value="NZ_PUIB01000022.1"/>
</dbReference>
<dbReference type="Pfam" id="PF21344">
    <property type="entry name" value="Zn_ribbon_LysW"/>
    <property type="match status" value="1"/>
</dbReference>
<feature type="compositionally biased region" description="Low complexity" evidence="1">
    <location>
        <begin position="239"/>
        <end position="252"/>
    </location>
</feature>
<feature type="region of interest" description="Disordered" evidence="1">
    <location>
        <begin position="116"/>
        <end position="149"/>
    </location>
</feature>
<feature type="compositionally biased region" description="Low complexity" evidence="1">
    <location>
        <begin position="116"/>
        <end position="139"/>
    </location>
</feature>
<dbReference type="EMBL" id="PUIB01000022">
    <property type="protein sequence ID" value="PQO29964.1"/>
    <property type="molecule type" value="Genomic_DNA"/>
</dbReference>
<proteinExistence type="predicted"/>